<keyword evidence="1" id="KW-0863">Zinc-finger</keyword>
<reference evidence="4 5" key="1">
    <citation type="submission" date="2014-09" db="EMBL/GenBank/DDBJ databases">
        <authorList>
            <person name="Ellenberger Sabrina"/>
        </authorList>
    </citation>
    <scope>NUCLEOTIDE SEQUENCE [LARGE SCALE GENOMIC DNA]</scope>
    <source>
        <strain evidence="4 5">CBS 412.66</strain>
    </source>
</reference>
<accession>A0A0B7NPT9</accession>
<evidence type="ECO:0000313" key="4">
    <source>
        <dbReference type="EMBL" id="CEP17368.1"/>
    </source>
</evidence>
<dbReference type="Proteomes" id="UP000054107">
    <property type="component" value="Unassembled WGS sequence"/>
</dbReference>
<feature type="region of interest" description="Disordered" evidence="2">
    <location>
        <begin position="98"/>
        <end position="119"/>
    </location>
</feature>
<dbReference type="SMART" id="SM00343">
    <property type="entry name" value="ZnF_C2HC"/>
    <property type="match status" value="1"/>
</dbReference>
<dbReference type="SUPFAM" id="SSF57756">
    <property type="entry name" value="Retrovirus zinc finger-like domains"/>
    <property type="match status" value="1"/>
</dbReference>
<name>A0A0B7NPT9_9FUNG</name>
<dbReference type="EMBL" id="LN733663">
    <property type="protein sequence ID" value="CEP17368.1"/>
    <property type="molecule type" value="Genomic_DNA"/>
</dbReference>
<proteinExistence type="predicted"/>
<sequence>MAALVQVGDLTDYINTFMNIKLEIPNMTEEEAVDKFIRGLRDKTTRAYVRQYDPTTLKLAIHTAMSYDTAHAEDIVQPPRVTASFNGQYDPMELDAIDGGRRRGGYNSGGHRAGSRGSAGPAADLVCYFCGKKGHIQRVCRARNAAIKRLVDEPQAKQRRNYALDNKQGFH</sequence>
<dbReference type="AlphaFoldDB" id="A0A0B7NPT9"/>
<dbReference type="Gene3D" id="4.10.60.10">
    <property type="entry name" value="Zinc finger, CCHC-type"/>
    <property type="match status" value="1"/>
</dbReference>
<dbReference type="InterPro" id="IPR036875">
    <property type="entry name" value="Znf_CCHC_sf"/>
</dbReference>
<protein>
    <recommendedName>
        <fullName evidence="3">CCHC-type domain-containing protein</fullName>
    </recommendedName>
</protein>
<feature type="domain" description="CCHC-type" evidence="3">
    <location>
        <begin position="127"/>
        <end position="141"/>
    </location>
</feature>
<dbReference type="PROSITE" id="PS50158">
    <property type="entry name" value="ZF_CCHC"/>
    <property type="match status" value="1"/>
</dbReference>
<dbReference type="InterPro" id="IPR001878">
    <property type="entry name" value="Znf_CCHC"/>
</dbReference>
<evidence type="ECO:0000313" key="5">
    <source>
        <dbReference type="Proteomes" id="UP000054107"/>
    </source>
</evidence>
<dbReference type="STRING" id="35722.A0A0B7NPT9"/>
<keyword evidence="5" id="KW-1185">Reference proteome</keyword>
<keyword evidence="1" id="KW-0862">Zinc</keyword>
<organism evidence="4 5">
    <name type="scientific">Parasitella parasitica</name>
    <dbReference type="NCBI Taxonomy" id="35722"/>
    <lineage>
        <taxon>Eukaryota</taxon>
        <taxon>Fungi</taxon>
        <taxon>Fungi incertae sedis</taxon>
        <taxon>Mucoromycota</taxon>
        <taxon>Mucoromycotina</taxon>
        <taxon>Mucoromycetes</taxon>
        <taxon>Mucorales</taxon>
        <taxon>Mucorineae</taxon>
        <taxon>Mucoraceae</taxon>
        <taxon>Parasitella</taxon>
    </lineage>
</organism>
<evidence type="ECO:0000256" key="2">
    <source>
        <dbReference type="SAM" id="MobiDB-lite"/>
    </source>
</evidence>
<dbReference type="OrthoDB" id="2287838at2759"/>
<dbReference type="GO" id="GO:0003676">
    <property type="term" value="F:nucleic acid binding"/>
    <property type="evidence" value="ECO:0007669"/>
    <property type="project" value="InterPro"/>
</dbReference>
<evidence type="ECO:0000259" key="3">
    <source>
        <dbReference type="PROSITE" id="PS50158"/>
    </source>
</evidence>
<evidence type="ECO:0000256" key="1">
    <source>
        <dbReference type="PROSITE-ProRule" id="PRU00047"/>
    </source>
</evidence>
<dbReference type="GO" id="GO:0008270">
    <property type="term" value="F:zinc ion binding"/>
    <property type="evidence" value="ECO:0007669"/>
    <property type="project" value="UniProtKB-KW"/>
</dbReference>
<gene>
    <name evidence="4" type="primary">PARPA_11664.1 scaffold 44482</name>
</gene>
<keyword evidence="1" id="KW-0479">Metal-binding</keyword>